<reference evidence="1" key="2">
    <citation type="journal article" date="2017" name="Genome Biol. Evol.">
        <title>Comparative genomic analysis identifies a Campylobacter clade deficient in selenium metabolism.</title>
        <authorList>
            <person name="Miller W.G."/>
            <person name="Yee E."/>
            <person name="Lopes B.S."/>
            <person name="Chapman M.H."/>
            <person name="Huynh S."/>
            <person name="Bono J.L."/>
            <person name="Parker C.T."/>
            <person name="Strachan N.J.C."/>
            <person name="Forbes K.J."/>
        </authorList>
    </citation>
    <scope>NUCLEOTIDE SEQUENCE [LARGE SCALE GENOMIC DNA]</scope>
    <source>
        <strain evidence="1">RM6137</strain>
    </source>
</reference>
<reference evidence="3" key="1">
    <citation type="journal article" date="2017" name="Genome Biol. Evol.">
        <title>Comparative Genomic Analysis Identifies a Campylobacter Clade Deficient in Selenium Metabolism.</title>
        <authorList>
            <person name="Miller W.G."/>
            <person name="Yee E."/>
            <person name="Lopes B.S."/>
            <person name="Chapman M.H."/>
            <person name="Huynh S."/>
            <person name="Bono J.L."/>
            <person name="Parker C.T."/>
            <person name="Strachan N.J.C."/>
            <person name="Forbes K.J."/>
        </authorList>
    </citation>
    <scope>NUCLEOTIDE SEQUENCE [LARGE SCALE GENOMIC DNA]</scope>
    <source>
        <strain evidence="3">RM6137</strain>
    </source>
</reference>
<keyword evidence="4" id="KW-1185">Reference proteome</keyword>
<dbReference type="Pfam" id="PF07233">
    <property type="entry name" value="DUF1425"/>
    <property type="match status" value="1"/>
</dbReference>
<evidence type="ECO:0000313" key="4">
    <source>
        <dbReference type="Proteomes" id="UP001331664"/>
    </source>
</evidence>
<dbReference type="Proteomes" id="UP001331664">
    <property type="component" value="Unassembled WGS sequence"/>
</dbReference>
<evidence type="ECO:0000313" key="2">
    <source>
        <dbReference type="EMBL" id="MEE3745213.1"/>
    </source>
</evidence>
<keyword evidence="1" id="KW-0449">Lipoprotein</keyword>
<dbReference type="CDD" id="cd09030">
    <property type="entry name" value="DUF1425"/>
    <property type="match status" value="1"/>
</dbReference>
<evidence type="ECO:0000313" key="1">
    <source>
        <dbReference type="EMBL" id="ARR01334.1"/>
    </source>
</evidence>
<organism evidence="1 3">
    <name type="scientific">Campylobacter porcelli</name>
    <dbReference type="NCBI Taxonomy" id="1660073"/>
    <lineage>
        <taxon>Bacteria</taxon>
        <taxon>Pseudomonadati</taxon>
        <taxon>Campylobacterota</taxon>
        <taxon>Epsilonproteobacteria</taxon>
        <taxon>Campylobacterales</taxon>
        <taxon>Campylobacteraceae</taxon>
        <taxon>Campylobacter</taxon>
    </lineage>
</organism>
<dbReference type="STRING" id="1660073.CSUIS_1552"/>
<protein>
    <submittedName>
        <fullName evidence="1">Putative periplasmic lipoprotein (DUF1425 domain)</fullName>
    </submittedName>
    <submittedName>
        <fullName evidence="2">YcfL family protein</fullName>
    </submittedName>
</protein>
<dbReference type="EMBL" id="JAZBRD010000017">
    <property type="protein sequence ID" value="MEE3745213.1"/>
    <property type="molecule type" value="Genomic_DNA"/>
</dbReference>
<dbReference type="InterPro" id="IPR038483">
    <property type="entry name" value="YcfL-like_sf"/>
</dbReference>
<dbReference type="AlphaFoldDB" id="A0A1X9SYH1"/>
<name>A0A1X9SYH1_9BACT</name>
<sequence length="127" mass="14552">MKKIAMFLVCAMLFGCAGNSDIRLENQGYSSNLVSLEAIDKDIIQDINQRFNELGLLEFQIILKSTKDMDLAYRVAWLDESGFELRNSIDESYKVLRLNAYRQISISKVAQDKRAKSFKIYLTTKGL</sequence>
<dbReference type="PROSITE" id="PS51257">
    <property type="entry name" value="PROKAR_LIPOPROTEIN"/>
    <property type="match status" value="1"/>
</dbReference>
<evidence type="ECO:0000313" key="3">
    <source>
        <dbReference type="Proteomes" id="UP000194260"/>
    </source>
</evidence>
<dbReference type="RefSeq" id="WP_086238039.1">
    <property type="nucleotide sequence ID" value="NZ_CP018789.1"/>
</dbReference>
<dbReference type="InterPro" id="IPR010824">
    <property type="entry name" value="DUF1425"/>
</dbReference>
<accession>A0A1X9SYH1</accession>
<dbReference type="Proteomes" id="UP000194260">
    <property type="component" value="Chromosome"/>
</dbReference>
<gene>
    <name evidence="1" type="ORF">CSUIS_1552</name>
    <name evidence="2" type="ORF">V2I23_07965</name>
</gene>
<reference evidence="2 4" key="3">
    <citation type="submission" date="2024-01" db="EMBL/GenBank/DDBJ databases">
        <title>Campylobacter porcellus sp. nov.</title>
        <authorList>
            <person name="Papic B."/>
            <person name="Gruntar I."/>
        </authorList>
    </citation>
    <scope>NUCLEOTIDE SEQUENCE [LARGE SCALE GENOMIC DNA]</scope>
    <source>
        <strain evidence="2 4">CX2-4855-23</strain>
    </source>
</reference>
<dbReference type="Gene3D" id="2.60.40.3230">
    <property type="match status" value="1"/>
</dbReference>
<proteinExistence type="predicted"/>
<dbReference type="KEGG" id="camy:CSUIS_1552"/>
<dbReference type="EMBL" id="CP018789">
    <property type="protein sequence ID" value="ARR01334.1"/>
    <property type="molecule type" value="Genomic_DNA"/>
</dbReference>